<dbReference type="AlphaFoldDB" id="A0A397XJS0"/>
<dbReference type="EMBL" id="CM010637">
    <property type="protein sequence ID" value="RID41125.1"/>
    <property type="molecule type" value="Genomic_DNA"/>
</dbReference>
<dbReference type="Proteomes" id="UP000264353">
    <property type="component" value="Chromosome A10"/>
</dbReference>
<reference evidence="2 3" key="1">
    <citation type="submission" date="2018-06" db="EMBL/GenBank/DDBJ databases">
        <title>WGS assembly of Brassica rapa FPsc.</title>
        <authorList>
            <person name="Bowman J."/>
            <person name="Kohchi T."/>
            <person name="Yamato K."/>
            <person name="Jenkins J."/>
            <person name="Shu S."/>
            <person name="Ishizaki K."/>
            <person name="Yamaoka S."/>
            <person name="Nishihama R."/>
            <person name="Nakamura Y."/>
            <person name="Berger F."/>
            <person name="Adam C."/>
            <person name="Aki S."/>
            <person name="Althoff F."/>
            <person name="Araki T."/>
            <person name="Arteaga-Vazquez M."/>
            <person name="Balasubrmanian S."/>
            <person name="Bauer D."/>
            <person name="Boehm C."/>
            <person name="Briginshaw L."/>
            <person name="Caballero-Perez J."/>
            <person name="Catarino B."/>
            <person name="Chen F."/>
            <person name="Chiyoda S."/>
            <person name="Chovatia M."/>
            <person name="Davies K."/>
            <person name="Delmans M."/>
            <person name="Demura T."/>
            <person name="Dierschke T."/>
            <person name="Dolan L."/>
            <person name="Dorantes-Acosta A."/>
            <person name="Eklund D."/>
            <person name="Florent S."/>
            <person name="Flores-Sandoval E."/>
            <person name="Fujiyama A."/>
            <person name="Fukuzawa H."/>
            <person name="Galik B."/>
            <person name="Grimanelli D."/>
            <person name="Grimwood J."/>
            <person name="Grossniklaus U."/>
            <person name="Hamada T."/>
            <person name="Haseloff J."/>
            <person name="Hetherington A."/>
            <person name="Higo A."/>
            <person name="Hirakawa Y."/>
            <person name="Hundley H."/>
            <person name="Ikeda Y."/>
            <person name="Inoue K."/>
            <person name="Inoue S."/>
            <person name="Ishida S."/>
            <person name="Jia Q."/>
            <person name="Kakita M."/>
            <person name="Kanazawa T."/>
            <person name="Kawai Y."/>
            <person name="Kawashima T."/>
            <person name="Kennedy M."/>
            <person name="Kinose K."/>
            <person name="Kinoshita T."/>
            <person name="Kohara Y."/>
            <person name="Koide E."/>
            <person name="Komatsu K."/>
            <person name="Kopischke S."/>
            <person name="Kubo M."/>
            <person name="Kyozuka J."/>
            <person name="Lagercrantz U."/>
            <person name="Lin S."/>
            <person name="Lindquist E."/>
            <person name="Lipzen A."/>
            <person name="Lu C."/>
            <person name="Luna E."/>
            <person name="Martienssen R."/>
            <person name="Minamino N."/>
            <person name="Mizutani M."/>
            <person name="Mizutani M."/>
            <person name="Mochizuki N."/>
            <person name="Monte I."/>
            <person name="Mosher R."/>
            <person name="Nagasaki H."/>
            <person name="Nakagami H."/>
            <person name="Naramoto S."/>
            <person name="Nishitani K."/>
            <person name="Ohtani M."/>
            <person name="Okamoto T."/>
            <person name="Okumura M."/>
            <person name="Phillips J."/>
            <person name="Pollak B."/>
            <person name="Reinders A."/>
            <person name="Roevekamp M."/>
            <person name="Sano R."/>
            <person name="Sawa S."/>
            <person name="Schmid M."/>
            <person name="Shirakawa M."/>
            <person name="Solano R."/>
            <person name="Spunde A."/>
            <person name="Suetsugu N."/>
            <person name="Sugano S."/>
            <person name="Sugiyama A."/>
            <person name="Sun R."/>
            <person name="Suzuki Y."/>
            <person name="Takenaka M."/>
            <person name="Takezawa D."/>
            <person name="Tomogane H."/>
            <person name="Tsuzuki M."/>
            <person name="Ueda T."/>
            <person name="Umeda M."/>
            <person name="Ward J."/>
            <person name="Watanabe Y."/>
            <person name="Yazaki K."/>
            <person name="Yokoyama R."/>
            <person name="Yoshitake Y."/>
            <person name="Yotsui I."/>
            <person name="Zachgo S."/>
            <person name="Schmutz J."/>
        </authorList>
    </citation>
    <scope>NUCLEOTIDE SEQUENCE [LARGE SCALE GENOMIC DNA]</scope>
    <source>
        <strain evidence="3">cv. B-3</strain>
    </source>
</reference>
<dbReference type="PANTHER" id="PTHR37265:SF7">
    <property type="entry name" value="(RAPE) HYPOTHETICAL PROTEIN"/>
    <property type="match status" value="1"/>
</dbReference>
<evidence type="ECO:0000256" key="1">
    <source>
        <dbReference type="SAM" id="MobiDB-lite"/>
    </source>
</evidence>
<evidence type="ECO:0000313" key="2">
    <source>
        <dbReference type="EMBL" id="RID41125.1"/>
    </source>
</evidence>
<dbReference type="PANTHER" id="PTHR37265">
    <property type="entry name" value="OS01G0195300 PROTEIN"/>
    <property type="match status" value="1"/>
</dbReference>
<organism evidence="2 3">
    <name type="scientific">Brassica campestris</name>
    <name type="common">Field mustard</name>
    <dbReference type="NCBI Taxonomy" id="3711"/>
    <lineage>
        <taxon>Eukaryota</taxon>
        <taxon>Viridiplantae</taxon>
        <taxon>Streptophyta</taxon>
        <taxon>Embryophyta</taxon>
        <taxon>Tracheophyta</taxon>
        <taxon>Spermatophyta</taxon>
        <taxon>Magnoliopsida</taxon>
        <taxon>eudicotyledons</taxon>
        <taxon>Gunneridae</taxon>
        <taxon>Pentapetalae</taxon>
        <taxon>rosids</taxon>
        <taxon>malvids</taxon>
        <taxon>Brassicales</taxon>
        <taxon>Brassicaceae</taxon>
        <taxon>Brassiceae</taxon>
        <taxon>Brassica</taxon>
    </lineage>
</organism>
<feature type="region of interest" description="Disordered" evidence="1">
    <location>
        <begin position="1"/>
        <end position="37"/>
    </location>
</feature>
<proteinExistence type="predicted"/>
<name>A0A397XJS0_BRACM</name>
<evidence type="ECO:0000313" key="3">
    <source>
        <dbReference type="Proteomes" id="UP000264353"/>
    </source>
</evidence>
<feature type="compositionally biased region" description="Basic and acidic residues" evidence="1">
    <location>
        <begin position="1"/>
        <end position="20"/>
    </location>
</feature>
<protein>
    <submittedName>
        <fullName evidence="2">Uncharacterized protein</fullName>
    </submittedName>
</protein>
<accession>A0A397XJS0</accession>
<sequence length="164" mass="17967">MEETRKKEDERGRDTAEAKEMTTQMSVPGGDDNDDEYTPEEIMQLVESSSSQTMNVDEESFRVRFIDDPYAVPVVVQSSTGYITINVNEESCGPSFSDSNASAMASDLFGCCLGSNGAWSTGEVRASGTTSCWRGFLAKTVFDQCVGLRRKAFKGILVNSKNCH</sequence>
<gene>
    <name evidence="2" type="ORF">BRARA_J01110</name>
</gene>